<evidence type="ECO:0000256" key="4">
    <source>
        <dbReference type="ARBA" id="ARBA00023242"/>
    </source>
</evidence>
<proteinExistence type="inferred from homology"/>
<feature type="compositionally biased region" description="Acidic residues" evidence="8">
    <location>
        <begin position="160"/>
        <end position="179"/>
    </location>
</feature>
<evidence type="ECO:0000313" key="11">
    <source>
        <dbReference type="Proteomes" id="UP000284706"/>
    </source>
</evidence>
<feature type="region of interest" description="Disordered" evidence="8">
    <location>
        <begin position="207"/>
        <end position="469"/>
    </location>
</feature>
<dbReference type="SUPFAM" id="SSF58038">
    <property type="entry name" value="SNARE fusion complex"/>
    <property type="match status" value="2"/>
</dbReference>
<feature type="compositionally biased region" description="Low complexity" evidence="8">
    <location>
        <begin position="755"/>
        <end position="769"/>
    </location>
</feature>
<protein>
    <recommendedName>
        <fullName evidence="9">t-SNARE coiled-coil homology domain-containing protein</fullName>
    </recommendedName>
</protein>
<dbReference type="GO" id="GO:0005732">
    <property type="term" value="C:sno(s)RNA-containing ribonucleoprotein complex"/>
    <property type="evidence" value="ECO:0007669"/>
    <property type="project" value="InterPro"/>
</dbReference>
<dbReference type="CDD" id="cd15857">
    <property type="entry name" value="SNARE_SEC9C"/>
    <property type="match status" value="1"/>
</dbReference>
<dbReference type="CDD" id="cd15886">
    <property type="entry name" value="SNARE_SEC9N"/>
    <property type="match status" value="1"/>
</dbReference>
<feature type="compositionally biased region" description="Basic and acidic residues" evidence="8">
    <location>
        <begin position="678"/>
        <end position="692"/>
    </location>
</feature>
<keyword evidence="2" id="KW-0690">Ribosome biogenesis</keyword>
<feature type="region of interest" description="Disordered" evidence="8">
    <location>
        <begin position="675"/>
        <end position="815"/>
    </location>
</feature>
<feature type="compositionally biased region" description="Acidic residues" evidence="8">
    <location>
        <begin position="332"/>
        <end position="343"/>
    </location>
</feature>
<name>A0A409VBN3_9AGAR</name>
<keyword evidence="3" id="KW-0698">rRNA processing</keyword>
<feature type="compositionally biased region" description="Polar residues" evidence="8">
    <location>
        <begin position="777"/>
        <end position="791"/>
    </location>
</feature>
<gene>
    <name evidence="10" type="ORF">CVT26_002120</name>
</gene>
<dbReference type="GO" id="GO:0032040">
    <property type="term" value="C:small-subunit processome"/>
    <property type="evidence" value="ECO:0007669"/>
    <property type="project" value="TreeGrafter"/>
</dbReference>
<evidence type="ECO:0000313" key="10">
    <source>
        <dbReference type="EMBL" id="PPQ64413.1"/>
    </source>
</evidence>
<feature type="compositionally biased region" description="Acidic residues" evidence="8">
    <location>
        <begin position="410"/>
        <end position="433"/>
    </location>
</feature>
<comment type="similarity">
    <text evidence="6">Belongs to the MPP10 family.</text>
</comment>
<evidence type="ECO:0000256" key="8">
    <source>
        <dbReference type="SAM" id="MobiDB-lite"/>
    </source>
</evidence>
<evidence type="ECO:0000256" key="2">
    <source>
        <dbReference type="ARBA" id="ARBA00022517"/>
    </source>
</evidence>
<feature type="compositionally biased region" description="Acidic residues" evidence="8">
    <location>
        <begin position="457"/>
        <end position="467"/>
    </location>
</feature>
<dbReference type="GO" id="GO:0006364">
    <property type="term" value="P:rRNA processing"/>
    <property type="evidence" value="ECO:0007669"/>
    <property type="project" value="UniProtKB-KW"/>
</dbReference>
<accession>A0A409VBN3</accession>
<dbReference type="PANTHER" id="PTHR17039:SF0">
    <property type="entry name" value="U3 SMALL NUCLEOLAR RIBONUCLEOPROTEIN PROTEIN MPP10"/>
    <property type="match status" value="1"/>
</dbReference>
<dbReference type="SMART" id="SM00397">
    <property type="entry name" value="t_SNARE"/>
    <property type="match status" value="2"/>
</dbReference>
<feature type="coiled-coil region" evidence="7">
    <location>
        <begin position="940"/>
        <end position="976"/>
    </location>
</feature>
<dbReference type="Gene3D" id="1.20.5.110">
    <property type="match status" value="2"/>
</dbReference>
<dbReference type="OrthoDB" id="445326at2759"/>
<dbReference type="Proteomes" id="UP000284706">
    <property type="component" value="Unassembled WGS sequence"/>
</dbReference>
<comment type="caution">
    <text evidence="10">The sequence shown here is derived from an EMBL/GenBank/DDBJ whole genome shotgun (WGS) entry which is preliminary data.</text>
</comment>
<keyword evidence="5" id="KW-0687">Ribonucleoprotein</keyword>
<dbReference type="EMBL" id="NHYE01005667">
    <property type="protein sequence ID" value="PPQ64413.1"/>
    <property type="molecule type" value="Genomic_DNA"/>
</dbReference>
<feature type="domain" description="T-SNARE coiled-coil homology" evidence="9">
    <location>
        <begin position="1024"/>
        <end position="1085"/>
    </location>
</feature>
<dbReference type="InterPro" id="IPR012173">
    <property type="entry name" value="Mpp10"/>
</dbReference>
<feature type="region of interest" description="Disordered" evidence="8">
    <location>
        <begin position="828"/>
        <end position="853"/>
    </location>
</feature>
<evidence type="ECO:0000256" key="6">
    <source>
        <dbReference type="ARBA" id="ARBA00029455"/>
    </source>
</evidence>
<feature type="compositionally biased region" description="Basic and acidic residues" evidence="8">
    <location>
        <begin position="702"/>
        <end position="713"/>
    </location>
</feature>
<sequence length="1085" mass="121780">MGSIDLQTNERDNSNDVVLPPELQSLSTLLDESPESLASGNAAIQAAALNATKHTFDLSVQSEELSRPHINDLITSLAPMQAPQTRSKAKAKSEKENTTVQPINLFTPTPLKSLFVDNMEDEQIWAQLDIRTKTICRMLDFVLEGEFQDPESQETKVGDDEGEENEDDEREDSLDDDDDNLRKALKALEKGEDIDMDEFLAKYGLDDIEGLSDSDDEEGDESDQISGSDVESDRFEGEEGITPLRDPSSDEDAEDDSKRASASRTAPSSPPRRKKKKRAGHPELDDDFFDLSEFNAETERAESKSTSRGRLSGQDESEDEDMDVDLFTNVDETPDFEDQEAENPGELFYSDFFDPPSLSASSPSKKVTNRANKVHFHDEVRVKKIKATGKNRPLDDDSDDERGGGHIDESESEESEELDDSDQEMTEEAEEAEGSSGDSESVVDDNATIQRLKSDLFADDDDEVEDDMTTHERRMAALREQISELESENVAPKEWVLMGEAASRQRPQNSLLEEDLEFDRVMKAVPVVTEEVVKSLEEKIKARILEGRFDDVVRIRPMEDKPFLPSRLLELQDTKSTQSLAQIYENEYTASQTGETTDDRDGKLQKEHKEITLLWEKICGKLDALCNAHYVPKQPKATISTVANTPTATLESALPTTQSTSTMLAPEEVFAAPASLRARSELTPAEKRALRTKERKIKKRQRDALEKSVDKFAKSKGIGSVKKQKQAALENKKPESIPPVQESRASPAPSTLNGSYSSYRSSSSTYVASRDGDPYNGKTTQPSYDRSSDNVSYVDPYSRNRGVGDVYSRGGAQLDTDRNELFSGYNPAKGGSGRFFDGPDLGRAPPPGEENEDDVEGIKQQTRFVKQESVNSTRNALRLAREAEETARNTLVRLGDQSEKLANTERHLDVSKGHSQRADDKTDELRQLNRSIFRPVITFNKDAKRAAQEAKVQARYEEEREEREKAMMDIRDTQNRIGRAATYGRADNDEELIGGRNRMRTAEQTASRQEQRKRYQFEATASDDELEDELDDNLDEISDMTKRLKALGMTMGEELDKQNSRIKRIEDKTVGLDQRIFNNTERVCL</sequence>
<keyword evidence="7" id="KW-0175">Coiled coil</keyword>
<keyword evidence="4" id="KW-0539">Nucleus</keyword>
<dbReference type="InterPro" id="IPR000727">
    <property type="entry name" value="T_SNARE_dom"/>
</dbReference>
<organism evidence="10 11">
    <name type="scientific">Gymnopilus dilepis</name>
    <dbReference type="NCBI Taxonomy" id="231916"/>
    <lineage>
        <taxon>Eukaryota</taxon>
        <taxon>Fungi</taxon>
        <taxon>Dikarya</taxon>
        <taxon>Basidiomycota</taxon>
        <taxon>Agaricomycotina</taxon>
        <taxon>Agaricomycetes</taxon>
        <taxon>Agaricomycetidae</taxon>
        <taxon>Agaricales</taxon>
        <taxon>Agaricineae</taxon>
        <taxon>Hymenogastraceae</taxon>
        <taxon>Gymnopilus</taxon>
    </lineage>
</organism>
<dbReference type="GO" id="GO:0034457">
    <property type="term" value="C:Mpp10 complex"/>
    <property type="evidence" value="ECO:0007669"/>
    <property type="project" value="InterPro"/>
</dbReference>
<evidence type="ECO:0000256" key="5">
    <source>
        <dbReference type="ARBA" id="ARBA00023274"/>
    </source>
</evidence>
<dbReference type="PROSITE" id="PS50192">
    <property type="entry name" value="T_SNARE"/>
    <property type="match status" value="1"/>
</dbReference>
<dbReference type="InParanoid" id="A0A409VBN3"/>
<evidence type="ECO:0000256" key="1">
    <source>
        <dbReference type="ARBA" id="ARBA00004604"/>
    </source>
</evidence>
<evidence type="ECO:0000256" key="3">
    <source>
        <dbReference type="ARBA" id="ARBA00022552"/>
    </source>
</evidence>
<dbReference type="STRING" id="231916.A0A409VBN3"/>
<evidence type="ECO:0000259" key="9">
    <source>
        <dbReference type="PROSITE" id="PS50192"/>
    </source>
</evidence>
<feature type="compositionally biased region" description="Acidic residues" evidence="8">
    <location>
        <begin position="315"/>
        <end position="324"/>
    </location>
</feature>
<reference evidence="10 11" key="1">
    <citation type="journal article" date="2018" name="Evol. Lett.">
        <title>Horizontal gene cluster transfer increased hallucinogenic mushroom diversity.</title>
        <authorList>
            <person name="Reynolds H.T."/>
            <person name="Vijayakumar V."/>
            <person name="Gluck-Thaler E."/>
            <person name="Korotkin H.B."/>
            <person name="Matheny P.B."/>
            <person name="Slot J.C."/>
        </authorList>
    </citation>
    <scope>NUCLEOTIDE SEQUENCE [LARGE SCALE GENOMIC DNA]</scope>
    <source>
        <strain evidence="10 11">SRW20</strain>
    </source>
</reference>
<comment type="subcellular location">
    <subcellularLocation>
        <location evidence="1">Nucleus</location>
        <location evidence="1">Nucleolus</location>
    </subcellularLocation>
</comment>
<dbReference type="FunCoup" id="A0A409VBN3">
    <property type="interactions" value="454"/>
</dbReference>
<feature type="compositionally biased region" description="Acidic residues" evidence="8">
    <location>
        <begin position="207"/>
        <end position="223"/>
    </location>
</feature>
<dbReference type="PANTHER" id="PTHR17039">
    <property type="entry name" value="U3 SMALL NUCLEOLAR RIBONUCLEOPROTEIN PROTEIN MPP10"/>
    <property type="match status" value="1"/>
</dbReference>
<feature type="region of interest" description="Disordered" evidence="8">
    <location>
        <begin position="902"/>
        <end position="923"/>
    </location>
</feature>
<keyword evidence="11" id="KW-1185">Reference proteome</keyword>
<dbReference type="AlphaFoldDB" id="A0A409VBN3"/>
<feature type="region of interest" description="Disordered" evidence="8">
    <location>
        <begin position="146"/>
        <end position="180"/>
    </location>
</feature>
<dbReference type="Pfam" id="PF04006">
    <property type="entry name" value="Mpp10"/>
    <property type="match status" value="1"/>
</dbReference>
<evidence type="ECO:0000256" key="7">
    <source>
        <dbReference type="SAM" id="Coils"/>
    </source>
</evidence>
<feature type="compositionally biased region" description="Low complexity" evidence="8">
    <location>
        <begin position="350"/>
        <end position="364"/>
    </location>
</feature>